<accession>A0A178ID68</accession>
<dbReference type="PANTHER" id="PTHR46246:SF1">
    <property type="entry name" value="GUANOSINE-3',5'-BIS(DIPHOSPHATE) 3'-PYROPHOSPHOHYDROLASE MESH1"/>
    <property type="match status" value="1"/>
</dbReference>
<organism evidence="1 2">
    <name type="scientific">Termitidicoccus mucosus</name>
    <dbReference type="NCBI Taxonomy" id="1184151"/>
    <lineage>
        <taxon>Bacteria</taxon>
        <taxon>Pseudomonadati</taxon>
        <taxon>Verrucomicrobiota</taxon>
        <taxon>Opitutia</taxon>
        <taxon>Opitutales</taxon>
        <taxon>Opitutaceae</taxon>
        <taxon>Termitidicoccus</taxon>
    </lineage>
</organism>
<dbReference type="SUPFAM" id="SSF109604">
    <property type="entry name" value="HD-domain/PDEase-like"/>
    <property type="match status" value="1"/>
</dbReference>
<proteinExistence type="predicted"/>
<dbReference type="PANTHER" id="PTHR46246">
    <property type="entry name" value="GUANOSINE-3',5'-BIS(DIPHOSPHATE) 3'-PYROPHOSPHOHYDROLASE MESH1"/>
    <property type="match status" value="1"/>
</dbReference>
<evidence type="ECO:0000313" key="1">
    <source>
        <dbReference type="EMBL" id="OAM87668.1"/>
    </source>
</evidence>
<dbReference type="EMBL" id="LRRQ01000166">
    <property type="protein sequence ID" value="OAM87668.1"/>
    <property type="molecule type" value="Genomic_DNA"/>
</dbReference>
<name>A0A178ID68_9BACT</name>
<dbReference type="Gene3D" id="1.10.3210.10">
    <property type="entry name" value="Hypothetical protein af1432"/>
    <property type="match status" value="1"/>
</dbReference>
<dbReference type="RefSeq" id="WP_068772420.1">
    <property type="nucleotide sequence ID" value="NZ_CP109796.1"/>
</dbReference>
<keyword evidence="2" id="KW-1185">Reference proteome</keyword>
<comment type="caution">
    <text evidence="1">The sequence shown here is derived from an EMBL/GenBank/DDBJ whole genome shotgun (WGS) entry which is preliminary data.</text>
</comment>
<dbReference type="GO" id="GO:0008893">
    <property type="term" value="F:guanosine-3',5'-bis(diphosphate) 3'-diphosphatase activity"/>
    <property type="evidence" value="ECO:0007669"/>
    <property type="project" value="TreeGrafter"/>
</dbReference>
<evidence type="ECO:0000313" key="2">
    <source>
        <dbReference type="Proteomes" id="UP000078486"/>
    </source>
</evidence>
<sequence length="139" mass="15238">MNPPPEIALAADIARRAHLGQTRNDNITPYAAHPESVARRLRGEDGTVIATAWLHDVLEDTAETAATLRAAGVSDAVIDAVRCMTRQPGEPYEDYLKRVKAHPVARKVKVADMLDNLNDSPGEKQILKYAKGLLFLLDN</sequence>
<dbReference type="AlphaFoldDB" id="A0A178ID68"/>
<protein>
    <recommendedName>
        <fullName evidence="3">Phosphohydrolase</fullName>
    </recommendedName>
</protein>
<dbReference type="STRING" id="1184151.AW736_21770"/>
<dbReference type="InterPro" id="IPR052194">
    <property type="entry name" value="MESH1"/>
</dbReference>
<reference evidence="1 2" key="1">
    <citation type="submission" date="2016-01" db="EMBL/GenBank/DDBJ databases">
        <title>High potential of lignocellulose degradation of a new Verrucomicrobia species.</title>
        <authorList>
            <person name="Wang Y."/>
            <person name="Shi Y."/>
            <person name="Qiu Z."/>
            <person name="Liu S."/>
            <person name="Yang H."/>
        </authorList>
    </citation>
    <scope>NUCLEOTIDE SEQUENCE [LARGE SCALE GENOMIC DNA]</scope>
    <source>
        <strain evidence="1 2">TSB47</strain>
    </source>
</reference>
<gene>
    <name evidence="1" type="ORF">AW736_21770</name>
</gene>
<evidence type="ECO:0008006" key="3">
    <source>
        <dbReference type="Google" id="ProtNLM"/>
    </source>
</evidence>
<dbReference type="Proteomes" id="UP000078486">
    <property type="component" value="Unassembled WGS sequence"/>
</dbReference>
<dbReference type="OrthoDB" id="9802385at2"/>